<evidence type="ECO:0000313" key="3">
    <source>
        <dbReference type="EMBL" id="CAD2179594.1"/>
    </source>
</evidence>
<proteinExistence type="inferred from homology"/>
<evidence type="ECO:0000256" key="2">
    <source>
        <dbReference type="SAM" id="Coils"/>
    </source>
</evidence>
<comment type="caution">
    <text evidence="3">The sequence shown here is derived from an EMBL/GenBank/DDBJ whole genome shotgun (WGS) entry which is preliminary data.</text>
</comment>
<dbReference type="Proteomes" id="UP000580250">
    <property type="component" value="Unassembled WGS sequence"/>
</dbReference>
<sequence length="241" mass="27562">MDWVFGKPNEKEIQRKEKRELRTATRELNLDYRQLERKEKELEQQIKQLAKSGQKDVCKVLAKQLVQIRNLKTKNIGTNATITSISSKNRQAQSLNTMAKAIGTTASTMQQVNARMPVHKLAGQMQEFGKQQALMDMKGELIDETLDSMLEMDDEDAEQRVIDQVLDEIGIETKQKLSNIPTVRDGLASSSGNDISDKELQKMLAGLRVYNHVYLIFDFLFSSQIVFKLNSRNVLFIKKIL</sequence>
<dbReference type="InterPro" id="IPR005024">
    <property type="entry name" value="Snf7_fam"/>
</dbReference>
<gene>
    <name evidence="3" type="ORF">MENT_LOCUS31603</name>
</gene>
<feature type="coiled-coil region" evidence="2">
    <location>
        <begin position="18"/>
        <end position="55"/>
    </location>
</feature>
<dbReference type="EMBL" id="CAJEWN010000347">
    <property type="protein sequence ID" value="CAD2179594.1"/>
    <property type="molecule type" value="Genomic_DNA"/>
</dbReference>
<dbReference type="PANTHER" id="PTHR10476">
    <property type="entry name" value="CHARGED MULTIVESICULAR BODY PROTEIN"/>
    <property type="match status" value="1"/>
</dbReference>
<dbReference type="Pfam" id="PF03357">
    <property type="entry name" value="Snf7"/>
    <property type="match status" value="1"/>
</dbReference>
<reference evidence="3 4" key="1">
    <citation type="submission" date="2020-08" db="EMBL/GenBank/DDBJ databases">
        <authorList>
            <person name="Koutsovoulos G."/>
            <person name="Danchin GJ E."/>
        </authorList>
    </citation>
    <scope>NUCLEOTIDE SEQUENCE [LARGE SCALE GENOMIC DNA]</scope>
</reference>
<dbReference type="GO" id="GO:0007034">
    <property type="term" value="P:vacuolar transport"/>
    <property type="evidence" value="ECO:0007669"/>
    <property type="project" value="InterPro"/>
</dbReference>
<evidence type="ECO:0000313" key="4">
    <source>
        <dbReference type="Proteomes" id="UP000580250"/>
    </source>
</evidence>
<dbReference type="Gene3D" id="6.10.140.1230">
    <property type="match status" value="1"/>
</dbReference>
<dbReference type="AlphaFoldDB" id="A0A6V7VY56"/>
<protein>
    <submittedName>
        <fullName evidence="3">Uncharacterized protein</fullName>
    </submittedName>
</protein>
<keyword evidence="2" id="KW-0175">Coiled coil</keyword>
<comment type="similarity">
    <text evidence="1">Belongs to the SNF7 family.</text>
</comment>
<dbReference type="OrthoDB" id="5594417at2759"/>
<name>A0A6V7VY56_MELEN</name>
<evidence type="ECO:0000256" key="1">
    <source>
        <dbReference type="ARBA" id="ARBA00006190"/>
    </source>
</evidence>
<organism evidence="3 4">
    <name type="scientific">Meloidogyne enterolobii</name>
    <name type="common">Root-knot nematode worm</name>
    <name type="synonym">Meloidogyne mayaguensis</name>
    <dbReference type="NCBI Taxonomy" id="390850"/>
    <lineage>
        <taxon>Eukaryota</taxon>
        <taxon>Metazoa</taxon>
        <taxon>Ecdysozoa</taxon>
        <taxon>Nematoda</taxon>
        <taxon>Chromadorea</taxon>
        <taxon>Rhabditida</taxon>
        <taxon>Tylenchina</taxon>
        <taxon>Tylenchomorpha</taxon>
        <taxon>Tylenchoidea</taxon>
        <taxon>Meloidogynidae</taxon>
        <taxon>Meloidogyninae</taxon>
        <taxon>Meloidogyne</taxon>
    </lineage>
</organism>
<accession>A0A6V7VY56</accession>